<proteinExistence type="predicted"/>
<dbReference type="SUPFAM" id="SSF48019">
    <property type="entry name" value="post-AAA+ oligomerization domain-like"/>
    <property type="match status" value="1"/>
</dbReference>
<dbReference type="EMBL" id="KC977570">
    <property type="protein sequence ID" value="AGO83107.2"/>
    <property type="molecule type" value="Genomic_DNA"/>
</dbReference>
<dbReference type="GO" id="GO:0005524">
    <property type="term" value="F:ATP binding"/>
    <property type="evidence" value="ECO:0007669"/>
    <property type="project" value="UniProtKB-KW"/>
</dbReference>
<accession>S4VS40</accession>
<dbReference type="SUPFAM" id="SSF52540">
    <property type="entry name" value="P-loop containing nucleoside triphosphate hydrolases"/>
    <property type="match status" value="1"/>
</dbReference>
<dbReference type="GO" id="GO:0006261">
    <property type="term" value="P:DNA-templated DNA replication"/>
    <property type="evidence" value="ECO:0007669"/>
    <property type="project" value="TreeGrafter"/>
</dbReference>
<dbReference type="GO" id="GO:0006281">
    <property type="term" value="P:DNA repair"/>
    <property type="evidence" value="ECO:0007669"/>
    <property type="project" value="TreeGrafter"/>
</dbReference>
<sequence length="407" mass="43577">MTDMDMAMEWKDDAQDAPSAVPAATPVAIDPETKKATMTKAAKVVVTTTVVTALGRRTTTISDGSTEPQPRPPRTVRGDVDFGLPWIEKYRPMVLDDIVGNEHAVAYLRALAADGDMPNLLLAGPPGTGKTTSIACLARVLLGAAADEAVLELNASDERGVDVVRKIIKHHASKRIDLPPGRHKVIILDEADCLTSAAQQALRSTMEKHTNTTRFALACNTSSMVIEALQSRCAILRFVRLGDAQIRARLCDIVAAEKDVVCTDEGLDAIVLTADGDMRQAINNLEATHTGCGTVTPENVQRACDQPHPALVRSVIASCARGDLDGARASMAQLWDMGYAASDIMGTLIATAKRIDMDEALRLELVKEIGITHGRVVRGLGTLLQLEGLLARMCRIGRAACGHPPQQ</sequence>
<gene>
    <name evidence="6" type="ORF">pdul_cds_883</name>
</gene>
<dbReference type="GO" id="GO:0003677">
    <property type="term" value="F:DNA binding"/>
    <property type="evidence" value="ECO:0007669"/>
    <property type="project" value="InterPro"/>
</dbReference>
<feature type="compositionally biased region" description="Polar residues" evidence="4">
    <location>
        <begin position="57"/>
        <end position="68"/>
    </location>
</feature>
<evidence type="ECO:0000256" key="1">
    <source>
        <dbReference type="ARBA" id="ARBA00022705"/>
    </source>
</evidence>
<dbReference type="GO" id="GO:0016887">
    <property type="term" value="F:ATP hydrolysis activity"/>
    <property type="evidence" value="ECO:0007669"/>
    <property type="project" value="InterPro"/>
</dbReference>
<dbReference type="Pfam" id="PF08542">
    <property type="entry name" value="Rep_fac_C"/>
    <property type="match status" value="1"/>
</dbReference>
<keyword evidence="3" id="KW-0067">ATP-binding</keyword>
<keyword evidence="2" id="KW-0547">Nucleotide-binding</keyword>
<dbReference type="GO" id="GO:0003689">
    <property type="term" value="F:DNA clamp loader activity"/>
    <property type="evidence" value="ECO:0007669"/>
    <property type="project" value="TreeGrafter"/>
</dbReference>
<evidence type="ECO:0000313" key="7">
    <source>
        <dbReference type="Proteomes" id="UP000201566"/>
    </source>
</evidence>
<dbReference type="Gene3D" id="1.20.272.10">
    <property type="match status" value="1"/>
</dbReference>
<dbReference type="SMART" id="SM00382">
    <property type="entry name" value="AAA"/>
    <property type="match status" value="1"/>
</dbReference>
<keyword evidence="1" id="KW-0235">DNA replication</keyword>
<name>S4VS40_9VIRU</name>
<dbReference type="InterPro" id="IPR013748">
    <property type="entry name" value="Rep_factorC_C"/>
</dbReference>
<evidence type="ECO:0000256" key="2">
    <source>
        <dbReference type="ARBA" id="ARBA00022741"/>
    </source>
</evidence>
<evidence type="ECO:0000313" key="6">
    <source>
        <dbReference type="EMBL" id="AGO83107.2"/>
    </source>
</evidence>
<protein>
    <submittedName>
        <fullName evidence="6">Replication factor C subunit</fullName>
    </submittedName>
</protein>
<dbReference type="CDD" id="cd00009">
    <property type="entry name" value="AAA"/>
    <property type="match status" value="1"/>
</dbReference>
<dbReference type="RefSeq" id="YP_008319776.2">
    <property type="nucleotide sequence ID" value="NC_021858.1"/>
</dbReference>
<evidence type="ECO:0000259" key="5">
    <source>
        <dbReference type="SMART" id="SM00382"/>
    </source>
</evidence>
<dbReference type="CDD" id="cd18140">
    <property type="entry name" value="HLD_clamp_RFC"/>
    <property type="match status" value="1"/>
</dbReference>
<dbReference type="Pfam" id="PF00004">
    <property type="entry name" value="AAA"/>
    <property type="match status" value="1"/>
</dbReference>
<dbReference type="InterPro" id="IPR050238">
    <property type="entry name" value="DNA_Rep/Repair_Clamp_Loader"/>
</dbReference>
<reference evidence="6 7" key="1">
    <citation type="journal article" date="2013" name="Science">
        <title>Pandoraviruses: amoeba viruses with genomes up to 2.5 Mb reaching that of parasitic eukaryotes.</title>
        <authorList>
            <person name="Philippe N."/>
            <person name="Legendre M."/>
            <person name="Doutre G."/>
            <person name="Coute Y."/>
            <person name="Poirot O."/>
            <person name="Lescot M."/>
            <person name="Arslan D."/>
            <person name="Seltzer V."/>
            <person name="Bertaux L."/>
            <person name="Bruley C."/>
            <person name="Garin J."/>
            <person name="Claverie J.M."/>
            <person name="Abergel C."/>
        </authorList>
    </citation>
    <scope>NUCLEOTIDE SEQUENCE [LARGE SCALE GENOMIC DNA]</scope>
    <source>
        <strain evidence="6">Melbourne</strain>
    </source>
</reference>
<dbReference type="GeneID" id="16512561"/>
<feature type="region of interest" description="Disordered" evidence="4">
    <location>
        <begin position="57"/>
        <end position="77"/>
    </location>
</feature>
<dbReference type="InterPro" id="IPR008921">
    <property type="entry name" value="DNA_pol3_clamp-load_cplx_C"/>
</dbReference>
<dbReference type="PANTHER" id="PTHR11669">
    <property type="entry name" value="REPLICATION FACTOR C / DNA POLYMERASE III GAMMA-TAU SUBUNIT"/>
    <property type="match status" value="1"/>
</dbReference>
<dbReference type="KEGG" id="vg:16512561"/>
<dbReference type="PANTHER" id="PTHR11669:SF5">
    <property type="entry name" value="REPLICATION FACTOR C SUBUNIT 2"/>
    <property type="match status" value="1"/>
</dbReference>
<organism evidence="6 7">
    <name type="scientific">Pandoravirus dulcis</name>
    <dbReference type="NCBI Taxonomy" id="1349409"/>
    <lineage>
        <taxon>Viruses</taxon>
        <taxon>Pandoravirus</taxon>
    </lineage>
</organism>
<dbReference type="Gene3D" id="3.40.50.300">
    <property type="entry name" value="P-loop containing nucleotide triphosphate hydrolases"/>
    <property type="match status" value="1"/>
</dbReference>
<dbReference type="InterPro" id="IPR027417">
    <property type="entry name" value="P-loop_NTPase"/>
</dbReference>
<evidence type="ECO:0000256" key="4">
    <source>
        <dbReference type="SAM" id="MobiDB-lite"/>
    </source>
</evidence>
<dbReference type="Proteomes" id="UP000201566">
    <property type="component" value="Segment"/>
</dbReference>
<dbReference type="InterPro" id="IPR003959">
    <property type="entry name" value="ATPase_AAA_core"/>
</dbReference>
<dbReference type="Gene3D" id="1.10.8.60">
    <property type="match status" value="1"/>
</dbReference>
<dbReference type="InterPro" id="IPR047854">
    <property type="entry name" value="RFC_lid"/>
</dbReference>
<evidence type="ECO:0000256" key="3">
    <source>
        <dbReference type="ARBA" id="ARBA00022840"/>
    </source>
</evidence>
<dbReference type="InterPro" id="IPR003593">
    <property type="entry name" value="AAA+_ATPase"/>
</dbReference>
<feature type="domain" description="AAA+ ATPase" evidence="5">
    <location>
        <begin position="116"/>
        <end position="260"/>
    </location>
</feature>